<comment type="caution">
    <text evidence="2">The sequence shown here is derived from an EMBL/GenBank/DDBJ whole genome shotgun (WGS) entry which is preliminary data.</text>
</comment>
<dbReference type="EMBL" id="JBHSMH010000008">
    <property type="protein sequence ID" value="MFC5468272.1"/>
    <property type="molecule type" value="Genomic_DNA"/>
</dbReference>
<dbReference type="Pfam" id="PF13487">
    <property type="entry name" value="HD_5"/>
    <property type="match status" value="1"/>
</dbReference>
<dbReference type="PANTHER" id="PTHR43155">
    <property type="entry name" value="CYCLIC DI-GMP PHOSPHODIESTERASE PA4108-RELATED"/>
    <property type="match status" value="1"/>
</dbReference>
<dbReference type="RefSeq" id="WP_209750193.1">
    <property type="nucleotide sequence ID" value="NZ_JBHSMH010000008.1"/>
</dbReference>
<dbReference type="InterPro" id="IPR037522">
    <property type="entry name" value="HD_GYP_dom"/>
</dbReference>
<accession>A0ABW0LTE5</accession>
<evidence type="ECO:0000313" key="2">
    <source>
        <dbReference type="EMBL" id="MFC5468272.1"/>
    </source>
</evidence>
<dbReference type="SUPFAM" id="SSF109604">
    <property type="entry name" value="HD-domain/PDEase-like"/>
    <property type="match status" value="1"/>
</dbReference>
<keyword evidence="2" id="KW-0378">Hydrolase</keyword>
<dbReference type="EC" id="3.1.4.-" evidence="2"/>
<dbReference type="GO" id="GO:0016787">
    <property type="term" value="F:hydrolase activity"/>
    <property type="evidence" value="ECO:0007669"/>
    <property type="project" value="UniProtKB-KW"/>
</dbReference>
<reference evidence="3" key="1">
    <citation type="journal article" date="2019" name="Int. J. Syst. Evol. Microbiol.">
        <title>The Global Catalogue of Microorganisms (GCM) 10K type strain sequencing project: providing services to taxonomists for standard genome sequencing and annotation.</title>
        <authorList>
            <consortium name="The Broad Institute Genomics Platform"/>
            <consortium name="The Broad Institute Genome Sequencing Center for Infectious Disease"/>
            <person name="Wu L."/>
            <person name="Ma J."/>
        </authorList>
    </citation>
    <scope>NUCLEOTIDE SEQUENCE [LARGE SCALE GENOMIC DNA]</scope>
    <source>
        <strain evidence="3">CCUG 57113</strain>
    </source>
</reference>
<dbReference type="SMART" id="SM00471">
    <property type="entry name" value="HDc"/>
    <property type="match status" value="1"/>
</dbReference>
<name>A0ABW0LTE5_9BACL</name>
<dbReference type="Proteomes" id="UP001596105">
    <property type="component" value="Unassembled WGS sequence"/>
</dbReference>
<sequence>MKEVTVSGLMPGSVLAKPVLGKGGNTMLETGTTLTENYIRRLKDLGITSVYVQPSELIGFKGKLSPSAYSNAGLSLKLLPDNDREALKENVKARMEAASMMQDFSESNPNLENIGAPMRNPGNRRILRNIWQEIINQRILIDEFSVLLQTDRFMFEHSLRVGILSSVMGIAQSYDQSKLYELTLGALLFDIGMTLMPAELIRKQRKLTPEEMKLIQRHTTEGYRILSSVPGIPAASAKCALLHHERFRGEGYPFGFKFHDIPVEAQMVGLADLYDALMSPRHHRKAFSPGDAMEYLFAAGNYDFDLELVQIFLKNVSVYPVSSVIQLSSGQIGIVTSVDSELNHRPIVRIIREADGSKVLIPYDLDLRDHRNVVILSNLSLSM</sequence>
<protein>
    <submittedName>
        <fullName evidence="2">HD-GYP domain-containing protein</fullName>
        <ecNumber evidence="2">3.1.4.-</ecNumber>
    </submittedName>
</protein>
<dbReference type="CDD" id="cd00077">
    <property type="entry name" value="HDc"/>
    <property type="match status" value="1"/>
</dbReference>
<feature type="domain" description="HD-GYP" evidence="1">
    <location>
        <begin position="132"/>
        <end position="328"/>
    </location>
</feature>
<organism evidence="2 3">
    <name type="scientific">Cohnella suwonensis</name>
    <dbReference type="NCBI Taxonomy" id="696072"/>
    <lineage>
        <taxon>Bacteria</taxon>
        <taxon>Bacillati</taxon>
        <taxon>Bacillota</taxon>
        <taxon>Bacilli</taxon>
        <taxon>Bacillales</taxon>
        <taxon>Paenibacillaceae</taxon>
        <taxon>Cohnella</taxon>
    </lineage>
</organism>
<keyword evidence="3" id="KW-1185">Reference proteome</keyword>
<proteinExistence type="predicted"/>
<dbReference type="PANTHER" id="PTHR43155:SF2">
    <property type="entry name" value="CYCLIC DI-GMP PHOSPHODIESTERASE PA4108"/>
    <property type="match status" value="1"/>
</dbReference>
<evidence type="ECO:0000313" key="3">
    <source>
        <dbReference type="Proteomes" id="UP001596105"/>
    </source>
</evidence>
<dbReference type="PROSITE" id="PS51832">
    <property type="entry name" value="HD_GYP"/>
    <property type="match status" value="1"/>
</dbReference>
<evidence type="ECO:0000259" key="1">
    <source>
        <dbReference type="PROSITE" id="PS51832"/>
    </source>
</evidence>
<dbReference type="Gene3D" id="1.10.3210.10">
    <property type="entry name" value="Hypothetical protein af1432"/>
    <property type="match status" value="1"/>
</dbReference>
<dbReference type="InterPro" id="IPR003607">
    <property type="entry name" value="HD/PDEase_dom"/>
</dbReference>
<gene>
    <name evidence="2" type="ORF">ACFPPD_06030</name>
</gene>